<feature type="signal peptide" evidence="7">
    <location>
        <begin position="1"/>
        <end position="23"/>
    </location>
</feature>
<dbReference type="PANTHER" id="PTHR42953">
    <property type="entry name" value="HIGH-AFFINITY ZINC UPTAKE SYSTEM PROTEIN ZNUA-RELATED"/>
    <property type="match status" value="1"/>
</dbReference>
<dbReference type="InterPro" id="IPR050492">
    <property type="entry name" value="Bact_metal-bind_prot9"/>
</dbReference>
<dbReference type="GO" id="GO:0046872">
    <property type="term" value="F:metal ion binding"/>
    <property type="evidence" value="ECO:0007669"/>
    <property type="project" value="UniProtKB-KW"/>
</dbReference>
<evidence type="ECO:0000313" key="9">
    <source>
        <dbReference type="Proteomes" id="UP000614490"/>
    </source>
</evidence>
<dbReference type="Pfam" id="PF01297">
    <property type="entry name" value="ZnuA"/>
    <property type="match status" value="1"/>
</dbReference>
<comment type="caution">
    <text evidence="8">The sequence shown here is derived from an EMBL/GenBank/DDBJ whole genome shotgun (WGS) entry which is preliminary data.</text>
</comment>
<evidence type="ECO:0000256" key="4">
    <source>
        <dbReference type="ARBA" id="ARBA00022729"/>
    </source>
</evidence>
<dbReference type="GO" id="GO:0007155">
    <property type="term" value="P:cell adhesion"/>
    <property type="evidence" value="ECO:0007669"/>
    <property type="project" value="InterPro"/>
</dbReference>
<comment type="subcellular location">
    <subcellularLocation>
        <location evidence="1">Cell envelope</location>
    </subcellularLocation>
</comment>
<gene>
    <name evidence="8" type="ORF">H0267_05990</name>
</gene>
<evidence type="ECO:0000256" key="2">
    <source>
        <dbReference type="ARBA" id="ARBA00022448"/>
    </source>
</evidence>
<dbReference type="EMBL" id="JADZSC010000001">
    <property type="protein sequence ID" value="MBH0229764.1"/>
    <property type="molecule type" value="Genomic_DNA"/>
</dbReference>
<dbReference type="RefSeq" id="WP_197316356.1">
    <property type="nucleotide sequence ID" value="NZ_JADZSC010000001.1"/>
</dbReference>
<comment type="similarity">
    <text evidence="5">Belongs to the bacterial solute-binding protein 9 family.</text>
</comment>
<keyword evidence="4 7" id="KW-0732">Signal</keyword>
<dbReference type="InterPro" id="IPR006127">
    <property type="entry name" value="ZnuA-like"/>
</dbReference>
<dbReference type="GO" id="GO:0030001">
    <property type="term" value="P:metal ion transport"/>
    <property type="evidence" value="ECO:0007669"/>
    <property type="project" value="InterPro"/>
</dbReference>
<proteinExistence type="inferred from homology"/>
<dbReference type="InterPro" id="IPR006128">
    <property type="entry name" value="Lipoprotein_PsaA-like"/>
</dbReference>
<protein>
    <submittedName>
        <fullName evidence="8">Zinc ABC transporter substrate-binding protein</fullName>
    </submittedName>
</protein>
<evidence type="ECO:0000256" key="7">
    <source>
        <dbReference type="SAM" id="SignalP"/>
    </source>
</evidence>
<evidence type="ECO:0000313" key="8">
    <source>
        <dbReference type="EMBL" id="MBH0229764.1"/>
    </source>
</evidence>
<name>A0A931HUI2_9BACI</name>
<keyword evidence="3" id="KW-0479">Metal-binding</keyword>
<evidence type="ECO:0000256" key="3">
    <source>
        <dbReference type="ARBA" id="ARBA00022723"/>
    </source>
</evidence>
<dbReference type="PANTHER" id="PTHR42953:SF1">
    <property type="entry name" value="METAL-BINDING PROTEIN HI_0362-RELATED"/>
    <property type="match status" value="1"/>
</dbReference>
<dbReference type="InterPro" id="IPR006129">
    <property type="entry name" value="AdhesinB"/>
</dbReference>
<keyword evidence="2 5" id="KW-0813">Transport</keyword>
<keyword evidence="6" id="KW-0175">Coiled coil</keyword>
<dbReference type="SUPFAM" id="SSF53807">
    <property type="entry name" value="Helical backbone' metal receptor"/>
    <property type="match status" value="1"/>
</dbReference>
<dbReference type="GO" id="GO:0030313">
    <property type="term" value="C:cell envelope"/>
    <property type="evidence" value="ECO:0007669"/>
    <property type="project" value="UniProtKB-SubCell"/>
</dbReference>
<reference evidence="8 9" key="1">
    <citation type="journal article" date="2005" name="Int. J. Syst. Evol. Microbiol.">
        <title>Halobacillus yeomjeoni sp. nov., isolated from a marine solar saltern in Korea.</title>
        <authorList>
            <person name="Yoon J.H."/>
            <person name="Kang S.J."/>
            <person name="Lee C.H."/>
            <person name="Oh H.W."/>
            <person name="Oh T.K."/>
        </authorList>
    </citation>
    <scope>NUCLEOTIDE SEQUENCE [LARGE SCALE GENOMIC DNA]</scope>
    <source>
        <strain evidence="8 9">KCTC 3957</strain>
    </source>
</reference>
<dbReference type="PROSITE" id="PS51257">
    <property type="entry name" value="PROKAR_LIPOPROTEIN"/>
    <property type="match status" value="1"/>
</dbReference>
<dbReference type="Proteomes" id="UP000614490">
    <property type="component" value="Unassembled WGS sequence"/>
</dbReference>
<evidence type="ECO:0000256" key="5">
    <source>
        <dbReference type="RuleBase" id="RU003512"/>
    </source>
</evidence>
<keyword evidence="9" id="KW-1185">Reference proteome</keyword>
<feature type="coiled-coil region" evidence="6">
    <location>
        <begin position="160"/>
        <end position="187"/>
    </location>
</feature>
<evidence type="ECO:0000256" key="6">
    <source>
        <dbReference type="SAM" id="Coils"/>
    </source>
</evidence>
<sequence>MKKLMFVLFLLPVLLLGCQSGDAQPKNEDGKVEVVTTIAQIGDVVKNVGGEHVNVESLMGPGTDPHLYKPVSSDIEKMDQAEVIFYNGHHLEGQMNSVFKKMKKQKPTYPVAEAVPEEMMDADPENPEIYDPHVWFDIEMWKYAVDEVTKGLIEYDPDNKETYEKNAEAYKKELDELNAYAKKRIEEIPEQSRVLVTAHDAFHYFGKAYGLEVKGLQGLSTESEYGLNDIERIINTLTERDVKAVFVESSVSDRSINAVVEGAKKQGHEVNIGGELYSDAMGPKDTEEGTYIGMFRHNIDTIVEALK</sequence>
<dbReference type="Gene3D" id="3.40.50.1980">
    <property type="entry name" value="Nitrogenase molybdenum iron protein domain"/>
    <property type="match status" value="2"/>
</dbReference>
<accession>A0A931HUI2</accession>
<dbReference type="PRINTS" id="PR00690">
    <property type="entry name" value="ADHESNFAMILY"/>
</dbReference>
<organism evidence="8 9">
    <name type="scientific">Halobacillus yeomjeoni</name>
    <dbReference type="NCBI Taxonomy" id="311194"/>
    <lineage>
        <taxon>Bacteria</taxon>
        <taxon>Bacillati</taxon>
        <taxon>Bacillota</taxon>
        <taxon>Bacilli</taxon>
        <taxon>Bacillales</taxon>
        <taxon>Bacillaceae</taxon>
        <taxon>Halobacillus</taxon>
    </lineage>
</organism>
<dbReference type="PRINTS" id="PR00691">
    <property type="entry name" value="ADHESINB"/>
</dbReference>
<feature type="chain" id="PRO_5038372202" evidence="7">
    <location>
        <begin position="24"/>
        <end position="307"/>
    </location>
</feature>
<evidence type="ECO:0000256" key="1">
    <source>
        <dbReference type="ARBA" id="ARBA00004196"/>
    </source>
</evidence>
<dbReference type="AlphaFoldDB" id="A0A931HUI2"/>